<dbReference type="GO" id="GO:0006046">
    <property type="term" value="P:N-acetylglucosamine catabolic process"/>
    <property type="evidence" value="ECO:0007669"/>
    <property type="project" value="TreeGrafter"/>
</dbReference>
<feature type="active site" description="Proton donor/acceptor" evidence="6">
    <location>
        <position position="278"/>
    </location>
</feature>
<feature type="binding site" evidence="7">
    <location>
        <position position="254"/>
    </location>
    <ligand>
        <name>substrate</name>
    </ligand>
</feature>
<dbReference type="AlphaFoldDB" id="A0A238IYW6"/>
<evidence type="ECO:0000256" key="3">
    <source>
        <dbReference type="ARBA" id="ARBA00022801"/>
    </source>
</evidence>
<dbReference type="GO" id="GO:0046872">
    <property type="term" value="F:metal ion binding"/>
    <property type="evidence" value="ECO:0007669"/>
    <property type="project" value="UniProtKB-KW"/>
</dbReference>
<dbReference type="GO" id="GO:0008448">
    <property type="term" value="F:N-acetylglucosamine-6-phosphate deacetylase activity"/>
    <property type="evidence" value="ECO:0007669"/>
    <property type="project" value="UniProtKB-EC"/>
</dbReference>
<feature type="binding site" evidence="7">
    <location>
        <position position="230"/>
    </location>
    <ligand>
        <name>substrate</name>
    </ligand>
</feature>
<dbReference type="NCBIfam" id="TIGR00221">
    <property type="entry name" value="nagA"/>
    <property type="match status" value="1"/>
</dbReference>
<dbReference type="InterPro" id="IPR032466">
    <property type="entry name" value="Metal_Hydrolase"/>
</dbReference>
<dbReference type="InterPro" id="IPR006680">
    <property type="entry name" value="Amidohydro-rel"/>
</dbReference>
<evidence type="ECO:0000256" key="7">
    <source>
        <dbReference type="PIRSR" id="PIRSR038994-2"/>
    </source>
</evidence>
<keyword evidence="3 5" id="KW-0378">Hydrolase</keyword>
<accession>A0A238IYW6</accession>
<feature type="binding site" evidence="8">
    <location>
        <position position="219"/>
    </location>
    <ligand>
        <name>Zn(2+)</name>
        <dbReference type="ChEBI" id="CHEBI:29105"/>
    </ligand>
</feature>
<dbReference type="RefSeq" id="WP_093973660.1">
    <property type="nucleotide sequence ID" value="NZ_FXXQ01000005.1"/>
</dbReference>
<keyword evidence="11" id="KW-1185">Reference proteome</keyword>
<dbReference type="EMBL" id="FXXQ01000005">
    <property type="protein sequence ID" value="SMX23678.1"/>
    <property type="molecule type" value="Genomic_DNA"/>
</dbReference>
<dbReference type="InterPro" id="IPR011059">
    <property type="entry name" value="Metal-dep_hydrolase_composite"/>
</dbReference>
<feature type="binding site" evidence="8">
    <location>
        <position position="198"/>
    </location>
    <ligand>
        <name>Zn(2+)</name>
        <dbReference type="ChEBI" id="CHEBI:29105"/>
    </ligand>
</feature>
<comment type="similarity">
    <text evidence="1 5">Belongs to the metallo-dependent hydrolases superfamily. NagA family.</text>
</comment>
<dbReference type="PANTHER" id="PTHR11113:SF14">
    <property type="entry name" value="N-ACETYLGLUCOSAMINE-6-PHOSPHATE DEACETYLASE"/>
    <property type="match status" value="1"/>
</dbReference>
<dbReference type="Gene3D" id="2.30.40.10">
    <property type="entry name" value="Urease, subunit C, domain 1"/>
    <property type="match status" value="1"/>
</dbReference>
<organism evidence="10 11">
    <name type="scientific">Boseongicola aestuarii</name>
    <dbReference type="NCBI Taxonomy" id="1470561"/>
    <lineage>
        <taxon>Bacteria</taxon>
        <taxon>Pseudomonadati</taxon>
        <taxon>Pseudomonadota</taxon>
        <taxon>Alphaproteobacteria</taxon>
        <taxon>Rhodobacterales</taxon>
        <taxon>Paracoccaceae</taxon>
        <taxon>Boseongicola</taxon>
    </lineage>
</organism>
<reference evidence="10 11" key="1">
    <citation type="submission" date="2017-05" db="EMBL/GenBank/DDBJ databases">
        <authorList>
            <person name="Song R."/>
            <person name="Chenine A.L."/>
            <person name="Ruprecht R.M."/>
        </authorList>
    </citation>
    <scope>NUCLEOTIDE SEQUENCE [LARGE SCALE GENOMIC DNA]</scope>
    <source>
        <strain evidence="10 11">CECT 8489</strain>
    </source>
</reference>
<feature type="domain" description="Amidohydrolase-related" evidence="9">
    <location>
        <begin position="55"/>
        <end position="357"/>
    </location>
</feature>
<dbReference type="PANTHER" id="PTHR11113">
    <property type="entry name" value="N-ACETYLGLUCOSAMINE-6-PHOSPHATE DEACETYLASE"/>
    <property type="match status" value="1"/>
</dbReference>
<evidence type="ECO:0000259" key="9">
    <source>
        <dbReference type="Pfam" id="PF01979"/>
    </source>
</evidence>
<evidence type="ECO:0000256" key="1">
    <source>
        <dbReference type="ARBA" id="ARBA00010716"/>
    </source>
</evidence>
<evidence type="ECO:0000256" key="2">
    <source>
        <dbReference type="ARBA" id="ARBA00022723"/>
    </source>
</evidence>
<feature type="binding site" evidence="7">
    <location>
        <position position="143"/>
    </location>
    <ligand>
        <name>substrate</name>
    </ligand>
</feature>
<dbReference type="InterPro" id="IPR003764">
    <property type="entry name" value="GlcNAc_6-P_deAcase"/>
</dbReference>
<dbReference type="Pfam" id="PF01979">
    <property type="entry name" value="Amidohydro_1"/>
    <property type="match status" value="1"/>
</dbReference>
<dbReference type="Gene3D" id="3.20.20.140">
    <property type="entry name" value="Metal-dependent hydrolases"/>
    <property type="match status" value="1"/>
</dbReference>
<evidence type="ECO:0000313" key="11">
    <source>
        <dbReference type="Proteomes" id="UP000201838"/>
    </source>
</evidence>
<feature type="binding site" evidence="7">
    <location>
        <begin position="222"/>
        <end position="223"/>
    </location>
    <ligand>
        <name>substrate</name>
    </ligand>
</feature>
<comment type="cofactor">
    <cofactor evidence="8">
        <name>a divalent metal cation</name>
        <dbReference type="ChEBI" id="CHEBI:60240"/>
    </cofactor>
    <text evidence="8">Binds 1 divalent metal cation per subunit.</text>
</comment>
<keyword evidence="4 5" id="KW-0119">Carbohydrate metabolism</keyword>
<gene>
    <name evidence="10" type="primary">nagA</name>
    <name evidence="10" type="ORF">BOA8489_01789</name>
</gene>
<evidence type="ECO:0000256" key="8">
    <source>
        <dbReference type="PIRSR" id="PIRSR038994-3"/>
    </source>
</evidence>
<protein>
    <submittedName>
        <fullName evidence="10">N-acetylglucosamine-6-phosphate deacetylase</fullName>
        <ecNumber evidence="10">3.5.1.25</ecNumber>
    </submittedName>
</protein>
<evidence type="ECO:0000256" key="5">
    <source>
        <dbReference type="PIRNR" id="PIRNR038994"/>
    </source>
</evidence>
<dbReference type="EC" id="3.5.1.25" evidence="10"/>
<feature type="binding site" evidence="7">
    <location>
        <begin position="311"/>
        <end position="313"/>
    </location>
    <ligand>
        <name>substrate</name>
    </ligand>
</feature>
<dbReference type="CDD" id="cd00854">
    <property type="entry name" value="NagA"/>
    <property type="match status" value="1"/>
</dbReference>
<proteinExistence type="inferred from homology"/>
<sequence length="385" mass="40372">MSAPQKAYVGAKIHDGRALVYDHALVCDSKGLLSVLPLDAVPADCPKEHLGGGLITPGFVDLQVNGGGGVMFNEDQSVETLQKIAEAHATTGTLALLPTLITDTPDRTRAAIDAVEQAIAQKVEGIVGIHLEGPHLSVARKGAHDPSLIRPMSDDDLQLLLNAAERLANVMVTVAPENTTPAQISAMAQAGINVSLGHTDADVATCHAAFDAGARCATHLFNAMSQLQSREPGLVGATLSRGEVYAGLIADGIHVHPATMAVALAAKPHSERVFLVTDAMACAGSDITSFRLNGRQILRKDGRLTLEDGTLAGADLEMPRAIEVMMTKVGDKLSQAVRRATSTPAELLQDAEGLGVLKGARRAVYFPDGAERSITRRVLCAEKGT</sequence>
<evidence type="ECO:0000256" key="4">
    <source>
        <dbReference type="ARBA" id="ARBA00023277"/>
    </source>
</evidence>
<evidence type="ECO:0000313" key="10">
    <source>
        <dbReference type="EMBL" id="SMX23678.1"/>
    </source>
</evidence>
<dbReference type="OrthoDB" id="9776488at2"/>
<dbReference type="SUPFAM" id="SSF51338">
    <property type="entry name" value="Composite domain of metallo-dependent hydrolases"/>
    <property type="match status" value="1"/>
</dbReference>
<name>A0A238IYW6_9RHOB</name>
<evidence type="ECO:0000256" key="6">
    <source>
        <dbReference type="PIRSR" id="PIRSR038994-1"/>
    </source>
</evidence>
<dbReference type="Proteomes" id="UP000201838">
    <property type="component" value="Unassembled WGS sequence"/>
</dbReference>
<dbReference type="SUPFAM" id="SSF51556">
    <property type="entry name" value="Metallo-dependent hydrolases"/>
    <property type="match status" value="1"/>
</dbReference>
<keyword evidence="2 8" id="KW-0479">Metal-binding</keyword>
<dbReference type="PIRSF" id="PIRSF038994">
    <property type="entry name" value="NagA"/>
    <property type="match status" value="1"/>
</dbReference>
<feature type="binding site" evidence="8">
    <location>
        <position position="132"/>
    </location>
    <ligand>
        <name>Zn(2+)</name>
        <dbReference type="ChEBI" id="CHEBI:29105"/>
    </ligand>
</feature>